<name>A0A0D6JQ59_9EURY</name>
<evidence type="ECO:0000313" key="3">
    <source>
        <dbReference type="Proteomes" id="UP000198902"/>
    </source>
</evidence>
<dbReference type="RefSeq" id="WP_089777617.1">
    <property type="nucleotide sequence ID" value="NZ_CABLRR010000002.1"/>
</dbReference>
<dbReference type="Proteomes" id="UP000198902">
    <property type="component" value="Unassembled WGS sequence"/>
</dbReference>
<dbReference type="OrthoDB" id="340706at2157"/>
<sequence length="92" mass="10147">MVTPASAPVLVNVRVEMNDHETMTVELHETNETRHLVAYESERIRDTLASLPEGARVPVEMVRAGSRSNVWKAVALHGRQTSPADQSARTAN</sequence>
<dbReference type="Pfam" id="PF26006">
    <property type="entry name" value="DUF7999"/>
    <property type="match status" value="1"/>
</dbReference>
<keyword evidence="3" id="KW-1185">Reference proteome</keyword>
<reference evidence="3" key="1">
    <citation type="submission" date="2015-03" db="EMBL/GenBank/DDBJ databases">
        <authorList>
            <person name="Urmite Genomes"/>
        </authorList>
    </citation>
    <scope>NUCLEOTIDE SEQUENCE [LARGE SCALE GENOMIC DNA]</scope>
    <source>
        <strain evidence="3">Arc-Hr</strain>
    </source>
</reference>
<organism evidence="2 3">
    <name type="scientific">Haloferax massiliensis</name>
    <dbReference type="NCBI Taxonomy" id="1476858"/>
    <lineage>
        <taxon>Archaea</taxon>
        <taxon>Methanobacteriati</taxon>
        <taxon>Methanobacteriota</taxon>
        <taxon>Stenosarchaea group</taxon>
        <taxon>Halobacteria</taxon>
        <taxon>Halobacteriales</taxon>
        <taxon>Haloferacaceae</taxon>
        <taxon>Haloferax</taxon>
    </lineage>
</organism>
<dbReference type="InterPro" id="IPR058312">
    <property type="entry name" value="DUF7999"/>
</dbReference>
<evidence type="ECO:0000313" key="2">
    <source>
        <dbReference type="EMBL" id="CQR49763.1"/>
    </source>
</evidence>
<evidence type="ECO:0000259" key="1">
    <source>
        <dbReference type="Pfam" id="PF26006"/>
    </source>
</evidence>
<accession>A0A0D6JQ59</accession>
<proteinExistence type="predicted"/>
<dbReference type="AlphaFoldDB" id="A0A0D6JQ59"/>
<gene>
    <name evidence="2" type="ORF">BN996_01237</name>
</gene>
<feature type="domain" description="DUF7999" evidence="1">
    <location>
        <begin position="4"/>
        <end position="81"/>
    </location>
</feature>
<dbReference type="EMBL" id="CSTE01000002">
    <property type="protein sequence ID" value="CQR49763.1"/>
    <property type="molecule type" value="Genomic_DNA"/>
</dbReference>
<protein>
    <recommendedName>
        <fullName evidence="1">DUF7999 domain-containing protein</fullName>
    </recommendedName>
</protein>